<dbReference type="EMBL" id="JAPDFW010000092">
    <property type="protein sequence ID" value="KAJ5070886.1"/>
    <property type="molecule type" value="Genomic_DNA"/>
</dbReference>
<protein>
    <submittedName>
        <fullName evidence="5">Tubulin folding cofactor c</fullName>
    </submittedName>
</protein>
<dbReference type="AlphaFoldDB" id="A0A9Q0R8M4"/>
<dbReference type="GO" id="GO:0015631">
    <property type="term" value="F:tubulin binding"/>
    <property type="evidence" value="ECO:0007669"/>
    <property type="project" value="InterPro"/>
</dbReference>
<dbReference type="Proteomes" id="UP001149090">
    <property type="component" value="Unassembled WGS sequence"/>
</dbReference>
<sequence length="279" mass="32724">MTDKFNQIGEILKLRDQNRKLQIQKRKEAKEEENSFENVSSFTKEFNLIVQEVQNLLNNQEIKSKNDIEKKEIIETISNKIQEMKKFLSESIVFLPNYDQKKAQQNKIKDSEFSFQFLESQTIWKYPGTINGKDFSLSNLKNCTIFLCDKISALWIDNIESCKIYTGPISGSIFLENCIDSTFMLAAQQIRLHSSNNCDLYIFTKSEPIIEDCKEIRVAPYSFDFPGIDSLLSDLQMNDQTQNLWNQIKDFNWIKTEKSPNWEIIPNQNRENKKISKLK</sequence>
<comment type="caution">
    <text evidence="5">The sequence shown here is derived from an EMBL/GenBank/DDBJ whole genome shotgun (WGS) entry which is preliminary data.</text>
</comment>
<evidence type="ECO:0000256" key="1">
    <source>
        <dbReference type="ARBA" id="ARBA00008848"/>
    </source>
</evidence>
<dbReference type="Pfam" id="PF16752">
    <property type="entry name" value="TBCC_N"/>
    <property type="match status" value="1"/>
</dbReference>
<evidence type="ECO:0000313" key="6">
    <source>
        <dbReference type="Proteomes" id="UP001149090"/>
    </source>
</evidence>
<evidence type="ECO:0000259" key="4">
    <source>
        <dbReference type="PROSITE" id="PS51329"/>
    </source>
</evidence>
<dbReference type="InterPro" id="IPR031925">
    <property type="entry name" value="TBCC_N"/>
</dbReference>
<keyword evidence="6" id="KW-1185">Reference proteome</keyword>
<comment type="subunit">
    <text evidence="3">Supercomplex made of cofactors A to E. Cofactors A and D function by capturing and stabilizing tubulin in a quasi-native conformation. Cofactor E binds to the cofactor D-tubulin complex; interaction with cofactor C then causes the release of tubulin polypeptides that are committed to the native state.</text>
</comment>
<evidence type="ECO:0000256" key="2">
    <source>
        <dbReference type="ARBA" id="ARBA00023186"/>
    </source>
</evidence>
<dbReference type="GO" id="GO:0005737">
    <property type="term" value="C:cytoplasm"/>
    <property type="evidence" value="ECO:0007669"/>
    <property type="project" value="TreeGrafter"/>
</dbReference>
<organism evidence="5 6">
    <name type="scientific">Anaeramoeba ignava</name>
    <name type="common">Anaerobic marine amoeba</name>
    <dbReference type="NCBI Taxonomy" id="1746090"/>
    <lineage>
        <taxon>Eukaryota</taxon>
        <taxon>Metamonada</taxon>
        <taxon>Anaeramoebidae</taxon>
        <taxon>Anaeramoeba</taxon>
    </lineage>
</organism>
<evidence type="ECO:0000256" key="3">
    <source>
        <dbReference type="ARBA" id="ARBA00026055"/>
    </source>
</evidence>
<dbReference type="PANTHER" id="PTHR15139">
    <property type="entry name" value="TUBULIN FOLDING COFACTOR C"/>
    <property type="match status" value="1"/>
</dbReference>
<accession>A0A9Q0R8M4</accession>
<dbReference type="OMA" id="WQNTQEK"/>
<name>A0A9Q0R8M4_ANAIG</name>
<dbReference type="OrthoDB" id="10266694at2759"/>
<dbReference type="Gene3D" id="2.160.20.70">
    <property type="match status" value="1"/>
</dbReference>
<dbReference type="Pfam" id="PF07986">
    <property type="entry name" value="TBCC"/>
    <property type="match status" value="1"/>
</dbReference>
<dbReference type="SMART" id="SM00673">
    <property type="entry name" value="CARP"/>
    <property type="match status" value="2"/>
</dbReference>
<proteinExistence type="inferred from homology"/>
<gene>
    <name evidence="5" type="ORF">M0811_01867</name>
</gene>
<dbReference type="PROSITE" id="PS51329">
    <property type="entry name" value="C_CAP_COFACTOR_C"/>
    <property type="match status" value="1"/>
</dbReference>
<dbReference type="InterPro" id="IPR012945">
    <property type="entry name" value="Tubulin-bd_cofactor_C_dom"/>
</dbReference>
<keyword evidence="2" id="KW-0143">Chaperone</keyword>
<reference evidence="5" key="1">
    <citation type="submission" date="2022-10" db="EMBL/GenBank/DDBJ databases">
        <title>Novel sulphate-reducing endosymbionts in the free-living metamonad Anaeramoeba.</title>
        <authorList>
            <person name="Jerlstrom-Hultqvist J."/>
            <person name="Cepicka I."/>
            <person name="Gallot-Lavallee L."/>
            <person name="Salas-Leiva D."/>
            <person name="Curtis B.A."/>
            <person name="Zahonova K."/>
            <person name="Pipaliya S."/>
            <person name="Dacks J."/>
            <person name="Roger A.J."/>
        </authorList>
    </citation>
    <scope>NUCLEOTIDE SEQUENCE</scope>
    <source>
        <strain evidence="5">BMAN</strain>
    </source>
</reference>
<dbReference type="InterPro" id="IPR016098">
    <property type="entry name" value="CAP/MinC_C"/>
</dbReference>
<dbReference type="PANTHER" id="PTHR15139:SF0">
    <property type="entry name" value="TUBULIN-SPECIFIC CHAPERONE C"/>
    <property type="match status" value="1"/>
</dbReference>
<evidence type="ECO:0000313" key="5">
    <source>
        <dbReference type="EMBL" id="KAJ5070886.1"/>
    </source>
</evidence>
<feature type="domain" description="C-CAP/cofactor C-like" evidence="4">
    <location>
        <begin position="102"/>
        <end position="253"/>
    </location>
</feature>
<dbReference type="GO" id="GO:0007023">
    <property type="term" value="P:post-chaperonin tubulin folding pathway"/>
    <property type="evidence" value="ECO:0007669"/>
    <property type="project" value="InterPro"/>
</dbReference>
<dbReference type="InterPro" id="IPR017901">
    <property type="entry name" value="C-CAP_CF_C-like"/>
</dbReference>
<dbReference type="GO" id="GO:0007021">
    <property type="term" value="P:tubulin complex assembly"/>
    <property type="evidence" value="ECO:0007669"/>
    <property type="project" value="TreeGrafter"/>
</dbReference>
<dbReference type="InterPro" id="IPR006599">
    <property type="entry name" value="CARP_motif"/>
</dbReference>
<comment type="similarity">
    <text evidence="1">Belongs to the TBCC family.</text>
</comment>
<dbReference type="InterPro" id="IPR027684">
    <property type="entry name" value="TBCC"/>
</dbReference>